<dbReference type="Proteomes" id="UP000199073">
    <property type="component" value="Unassembled WGS sequence"/>
</dbReference>
<gene>
    <name evidence="1" type="ORF">SAMN05660330_00123</name>
</gene>
<sequence length="76" mass="8613">MRYKMVKINFKLIEPGMVELELDCPTSWEEVFSRCVQDSGLRTKSVLAIRRGAVLRPDDRIEDGDQIEVFPALSGG</sequence>
<accession>A0A1H0J3L8</accession>
<organism evidence="1 2">
    <name type="scientific">Desulforhopalus singaporensis</name>
    <dbReference type="NCBI Taxonomy" id="91360"/>
    <lineage>
        <taxon>Bacteria</taxon>
        <taxon>Pseudomonadati</taxon>
        <taxon>Thermodesulfobacteriota</taxon>
        <taxon>Desulfobulbia</taxon>
        <taxon>Desulfobulbales</taxon>
        <taxon>Desulfocapsaceae</taxon>
        <taxon>Desulforhopalus</taxon>
    </lineage>
</organism>
<protein>
    <submittedName>
        <fullName evidence="1">ThiS family protein</fullName>
    </submittedName>
</protein>
<evidence type="ECO:0000313" key="1">
    <source>
        <dbReference type="EMBL" id="SDO37941.1"/>
    </source>
</evidence>
<dbReference type="OrthoDB" id="5460212at2"/>
<dbReference type="Pfam" id="PF02597">
    <property type="entry name" value="ThiS"/>
    <property type="match status" value="1"/>
</dbReference>
<dbReference type="AlphaFoldDB" id="A0A1H0J3L8"/>
<dbReference type="Gene3D" id="3.10.20.30">
    <property type="match status" value="1"/>
</dbReference>
<dbReference type="SUPFAM" id="SSF54285">
    <property type="entry name" value="MoaD/ThiS"/>
    <property type="match status" value="1"/>
</dbReference>
<dbReference type="EMBL" id="FNJI01000001">
    <property type="protein sequence ID" value="SDO37941.1"/>
    <property type="molecule type" value="Genomic_DNA"/>
</dbReference>
<keyword evidence="2" id="KW-1185">Reference proteome</keyword>
<dbReference type="InterPro" id="IPR012675">
    <property type="entry name" value="Beta-grasp_dom_sf"/>
</dbReference>
<dbReference type="InterPro" id="IPR003749">
    <property type="entry name" value="ThiS/MoaD-like"/>
</dbReference>
<proteinExistence type="predicted"/>
<dbReference type="InterPro" id="IPR016155">
    <property type="entry name" value="Mopterin_synth/thiamin_S_b"/>
</dbReference>
<reference evidence="1 2" key="1">
    <citation type="submission" date="2016-10" db="EMBL/GenBank/DDBJ databases">
        <authorList>
            <person name="de Groot N.N."/>
        </authorList>
    </citation>
    <scope>NUCLEOTIDE SEQUENCE [LARGE SCALE GENOMIC DNA]</scope>
    <source>
        <strain evidence="1 2">DSM 12130</strain>
    </source>
</reference>
<evidence type="ECO:0000313" key="2">
    <source>
        <dbReference type="Proteomes" id="UP000199073"/>
    </source>
</evidence>
<name>A0A1H0J3L8_9BACT</name>